<gene>
    <name evidence="1" type="ORF">CPELLU_LOCUS8812</name>
</gene>
<accession>A0A9N9DG76</accession>
<evidence type="ECO:0000313" key="2">
    <source>
        <dbReference type="Proteomes" id="UP000789759"/>
    </source>
</evidence>
<comment type="caution">
    <text evidence="1">The sequence shown here is derived from an EMBL/GenBank/DDBJ whole genome shotgun (WGS) entry which is preliminary data.</text>
</comment>
<proteinExistence type="predicted"/>
<dbReference type="EMBL" id="CAJVQA010006413">
    <property type="protein sequence ID" value="CAG8640075.1"/>
    <property type="molecule type" value="Genomic_DNA"/>
</dbReference>
<name>A0A9N9DG76_9GLOM</name>
<reference evidence="1" key="1">
    <citation type="submission" date="2021-06" db="EMBL/GenBank/DDBJ databases">
        <authorList>
            <person name="Kallberg Y."/>
            <person name="Tangrot J."/>
            <person name="Rosling A."/>
        </authorList>
    </citation>
    <scope>NUCLEOTIDE SEQUENCE</scope>
    <source>
        <strain evidence="1">FL966</strain>
    </source>
</reference>
<evidence type="ECO:0000313" key="1">
    <source>
        <dbReference type="EMBL" id="CAG8640075.1"/>
    </source>
</evidence>
<dbReference type="Proteomes" id="UP000789759">
    <property type="component" value="Unassembled WGS sequence"/>
</dbReference>
<organism evidence="1 2">
    <name type="scientific">Cetraspora pellucida</name>
    <dbReference type="NCBI Taxonomy" id="1433469"/>
    <lineage>
        <taxon>Eukaryota</taxon>
        <taxon>Fungi</taxon>
        <taxon>Fungi incertae sedis</taxon>
        <taxon>Mucoromycota</taxon>
        <taxon>Glomeromycotina</taxon>
        <taxon>Glomeromycetes</taxon>
        <taxon>Diversisporales</taxon>
        <taxon>Gigasporaceae</taxon>
        <taxon>Cetraspora</taxon>
    </lineage>
</organism>
<keyword evidence="2" id="KW-1185">Reference proteome</keyword>
<protein>
    <submittedName>
        <fullName evidence="1">22684_t:CDS:1</fullName>
    </submittedName>
</protein>
<sequence length="54" mass="6612">MINSSSQHFYMPHNHRKNNDHKITEYQVLQYYEEIIKTYTTSTNQNTKSAIWYN</sequence>
<dbReference type="AlphaFoldDB" id="A0A9N9DG76"/>